<accession>A0A6G0YES4</accession>
<feature type="non-terminal residue" evidence="1">
    <location>
        <position position="1"/>
    </location>
</feature>
<comment type="caution">
    <text evidence="1">The sequence shown here is derived from an EMBL/GenBank/DDBJ whole genome shotgun (WGS) entry which is preliminary data.</text>
</comment>
<dbReference type="AlphaFoldDB" id="A0A6G0YES4"/>
<proteinExistence type="predicted"/>
<evidence type="ECO:0000313" key="2">
    <source>
        <dbReference type="Proteomes" id="UP000478052"/>
    </source>
</evidence>
<protein>
    <submittedName>
        <fullName evidence="1">Uncharacterized protein</fullName>
    </submittedName>
</protein>
<keyword evidence="2" id="KW-1185">Reference proteome</keyword>
<name>A0A6G0YES4_APHCR</name>
<gene>
    <name evidence="1" type="ORF">FWK35_00018951</name>
</gene>
<dbReference type="EMBL" id="VUJU01004361">
    <property type="protein sequence ID" value="KAF0754623.1"/>
    <property type="molecule type" value="Genomic_DNA"/>
</dbReference>
<evidence type="ECO:0000313" key="1">
    <source>
        <dbReference type="EMBL" id="KAF0754623.1"/>
    </source>
</evidence>
<organism evidence="1 2">
    <name type="scientific">Aphis craccivora</name>
    <name type="common">Cowpea aphid</name>
    <dbReference type="NCBI Taxonomy" id="307492"/>
    <lineage>
        <taxon>Eukaryota</taxon>
        <taxon>Metazoa</taxon>
        <taxon>Ecdysozoa</taxon>
        <taxon>Arthropoda</taxon>
        <taxon>Hexapoda</taxon>
        <taxon>Insecta</taxon>
        <taxon>Pterygota</taxon>
        <taxon>Neoptera</taxon>
        <taxon>Paraneoptera</taxon>
        <taxon>Hemiptera</taxon>
        <taxon>Sternorrhyncha</taxon>
        <taxon>Aphidomorpha</taxon>
        <taxon>Aphidoidea</taxon>
        <taxon>Aphididae</taxon>
        <taxon>Aphidini</taxon>
        <taxon>Aphis</taxon>
        <taxon>Aphis</taxon>
    </lineage>
</organism>
<dbReference type="OrthoDB" id="6637021at2759"/>
<dbReference type="Proteomes" id="UP000478052">
    <property type="component" value="Unassembled WGS sequence"/>
</dbReference>
<sequence>IPYKKPKFRENVIPSIFPGPAYLSKRMTKRKPPTEQQNTLNNKKIIKMNYGEDTENIFDGLPTKTENLYGKINILATDGTLQTYCSWFNTTVKTANTIPNFNFSAFCIGDHFSVIEKSIVLTF</sequence>
<reference evidence="1 2" key="1">
    <citation type="submission" date="2019-08" db="EMBL/GenBank/DDBJ databases">
        <title>Whole genome of Aphis craccivora.</title>
        <authorList>
            <person name="Voronova N.V."/>
            <person name="Shulinski R.S."/>
            <person name="Bandarenka Y.V."/>
            <person name="Zhorov D.G."/>
            <person name="Warner D."/>
        </authorList>
    </citation>
    <scope>NUCLEOTIDE SEQUENCE [LARGE SCALE GENOMIC DNA]</scope>
    <source>
        <strain evidence="1">180601</strain>
        <tissue evidence="1">Whole Body</tissue>
    </source>
</reference>